<feature type="signal peptide" evidence="1">
    <location>
        <begin position="1"/>
        <end position="29"/>
    </location>
</feature>
<name>A0A1I0PS54_9RHOB</name>
<keyword evidence="3" id="KW-1185">Reference proteome</keyword>
<accession>A0A1I0PS54</accession>
<protein>
    <submittedName>
        <fullName evidence="2">Uncharacterized protein</fullName>
    </submittedName>
</protein>
<keyword evidence="1" id="KW-0732">Signal</keyword>
<evidence type="ECO:0000313" key="2">
    <source>
        <dbReference type="EMBL" id="SEW16708.1"/>
    </source>
</evidence>
<gene>
    <name evidence="2" type="ORF">SAMN05444851_1820</name>
</gene>
<dbReference type="EMBL" id="FOJB01000001">
    <property type="protein sequence ID" value="SEW16708.1"/>
    <property type="molecule type" value="Genomic_DNA"/>
</dbReference>
<evidence type="ECO:0000256" key="1">
    <source>
        <dbReference type="SAM" id="SignalP"/>
    </source>
</evidence>
<dbReference type="AlphaFoldDB" id="A0A1I0PS54"/>
<dbReference type="Proteomes" id="UP000199650">
    <property type="component" value="Unassembled WGS sequence"/>
</dbReference>
<proteinExistence type="predicted"/>
<organism evidence="2 3">
    <name type="scientific">Aliiroseovarius sediminilitoris</name>
    <dbReference type="NCBI Taxonomy" id="1173584"/>
    <lineage>
        <taxon>Bacteria</taxon>
        <taxon>Pseudomonadati</taxon>
        <taxon>Pseudomonadota</taxon>
        <taxon>Alphaproteobacteria</taxon>
        <taxon>Rhodobacterales</taxon>
        <taxon>Paracoccaceae</taxon>
        <taxon>Aliiroseovarius</taxon>
    </lineage>
</organism>
<feature type="chain" id="PRO_5011755567" evidence="1">
    <location>
        <begin position="30"/>
        <end position="537"/>
    </location>
</feature>
<dbReference type="STRING" id="1173584.SAMN05444851_1820"/>
<sequence length="537" mass="57276">MVAERRRDGQSGRAAYLSGALLCVLSSLASPTTAQTPQGAGPLSAIDWLSDSIALPPPSSESAILPPALDEPATSTGASVAEVTMALLETPVLDAVGLLPGVVTGLPRDLWGLSRPDDLARRIAALDLDLQPAMQSLLQKLMLAELDPPKGASAGEDRLFLARVDRLLSLGALDQAEALLSRSGSVNPRVFRRAFDTALLLGNEDLQCTTLRATPELSPTYPARVFCLARSGDWDAAVLTLETGRALGYISDEEDALLARFLDPDLFEGEPDLPRPDHPSPLTFRMFEAIGLHINTASLPLAFAQSDLRANIGWKARAEAGERLARVGAVTENQLLGLYSERKPAASGGIWDRMSAVKRVETALAAQDDDKTARAVLNLWPHLEESGLEVPFAQLLGPDLATRNLPGNAGDIALRLGLLSAQYEQVAEAAQPSPGDALAPILLGIARGQTADLSPIDDRTRAVLEGFSATALPVRLRSLVEQDRLGEAILRAIELFTAGSNGDLDELTDALAFFRQVGLEQVARQAALEFLILERRG</sequence>
<evidence type="ECO:0000313" key="3">
    <source>
        <dbReference type="Proteomes" id="UP000199650"/>
    </source>
</evidence>
<reference evidence="2 3" key="1">
    <citation type="submission" date="2016-10" db="EMBL/GenBank/DDBJ databases">
        <authorList>
            <person name="de Groot N.N."/>
        </authorList>
    </citation>
    <scope>NUCLEOTIDE SEQUENCE [LARGE SCALE GENOMIC DNA]</scope>
    <source>
        <strain evidence="2 3">DSM 29439</strain>
    </source>
</reference>